<feature type="binding site" evidence="10">
    <location>
        <position position="227"/>
    </location>
    <ligand>
        <name>Ca(2+)</name>
        <dbReference type="ChEBI" id="CHEBI:29108"/>
        <label>2</label>
    </ligand>
</feature>
<proteinExistence type="inferred from homology"/>
<protein>
    <recommendedName>
        <fullName evidence="13">Peroxidase</fullName>
        <ecNumber evidence="13">1.11.1.-</ecNumber>
    </recommendedName>
</protein>
<evidence type="ECO:0000256" key="3">
    <source>
        <dbReference type="ARBA" id="ARBA00022617"/>
    </source>
</evidence>
<feature type="binding site" evidence="10">
    <location>
        <position position="222"/>
    </location>
    <ligand>
        <name>Ca(2+)</name>
        <dbReference type="ChEBI" id="CHEBI:29108"/>
        <label>2</label>
    </ligand>
</feature>
<feature type="disulfide bond" evidence="12">
    <location>
        <begin position="29"/>
        <end position="42"/>
    </location>
</feature>
<feature type="signal peptide" evidence="13">
    <location>
        <begin position="1"/>
        <end position="21"/>
    </location>
</feature>
<dbReference type="CDD" id="cd00692">
    <property type="entry name" value="ligninase"/>
    <property type="match status" value="1"/>
</dbReference>
<dbReference type="Pfam" id="PF11895">
    <property type="entry name" value="Peroxidase_ext"/>
    <property type="match status" value="1"/>
</dbReference>
<feature type="site" description="Transition state stabilizer" evidence="11">
    <location>
        <position position="69"/>
    </location>
</feature>
<feature type="binding site" evidence="10">
    <location>
        <position position="203"/>
    </location>
    <ligand>
        <name>Ca(2+)</name>
        <dbReference type="ChEBI" id="CHEBI:29108"/>
        <label>2</label>
    </ligand>
</feature>
<dbReference type="GO" id="GO:0020037">
    <property type="term" value="F:heme binding"/>
    <property type="evidence" value="ECO:0007669"/>
    <property type="project" value="UniProtKB-UniRule"/>
</dbReference>
<keyword evidence="3 10" id="KW-0349">Heme</keyword>
<dbReference type="PRINTS" id="PR00462">
    <property type="entry name" value="LIGNINASE"/>
</dbReference>
<dbReference type="PROSITE" id="PS50873">
    <property type="entry name" value="PEROXIDASE_4"/>
    <property type="match status" value="1"/>
</dbReference>
<dbReference type="GO" id="GO:0046872">
    <property type="term" value="F:metal ion binding"/>
    <property type="evidence" value="ECO:0007669"/>
    <property type="project" value="UniProtKB-UniRule"/>
</dbReference>
<evidence type="ECO:0000256" key="9">
    <source>
        <dbReference type="PIRSR" id="PIRSR601621-1"/>
    </source>
</evidence>
<keyword evidence="8" id="KW-0325">Glycoprotein</keyword>
<dbReference type="InterPro" id="IPR024589">
    <property type="entry name" value="Ligninase_C"/>
</dbReference>
<reference evidence="15 16" key="1">
    <citation type="submission" date="2019-02" db="EMBL/GenBank/DDBJ databases">
        <title>Genome sequencing of the rare red list fungi Phlebia centrifuga.</title>
        <authorList>
            <person name="Buettner E."/>
            <person name="Kellner H."/>
        </authorList>
    </citation>
    <scope>NUCLEOTIDE SEQUENCE [LARGE SCALE GENOMIC DNA]</scope>
    <source>
        <strain evidence="15 16">DSM 108282</strain>
    </source>
</reference>
<evidence type="ECO:0000256" key="2">
    <source>
        <dbReference type="ARBA" id="ARBA00022559"/>
    </source>
</evidence>
<comment type="cofactor">
    <cofactor evidence="10">
        <name>heme b</name>
        <dbReference type="ChEBI" id="CHEBI:60344"/>
    </cofactor>
    <text evidence="10">Binds 1 heme b (iron(II)-protoporphyrin IX) group per subunit.</text>
</comment>
<evidence type="ECO:0000256" key="10">
    <source>
        <dbReference type="PIRSR" id="PIRSR601621-2"/>
    </source>
</evidence>
<keyword evidence="2 13" id="KW-0575">Peroxidase</keyword>
<feature type="disulfide bond" evidence="12">
    <location>
        <begin position="275"/>
        <end position="342"/>
    </location>
</feature>
<feature type="binding site" description="axial binding residue" evidence="10">
    <location>
        <position position="202"/>
    </location>
    <ligand>
        <name>heme b</name>
        <dbReference type="ChEBI" id="CHEBI:60344"/>
    </ligand>
    <ligandPart>
        <name>Fe</name>
        <dbReference type="ChEBI" id="CHEBI:18248"/>
    </ligandPart>
</feature>
<dbReference type="GO" id="GO:0004601">
    <property type="term" value="F:peroxidase activity"/>
    <property type="evidence" value="ECO:0007669"/>
    <property type="project" value="UniProtKB-KW"/>
</dbReference>
<keyword evidence="4 10" id="KW-0479">Metal-binding</keyword>
<feature type="domain" description="Plant heme peroxidase family profile" evidence="14">
    <location>
        <begin position="68"/>
        <end position="315"/>
    </location>
</feature>
<dbReference type="PRINTS" id="PR00458">
    <property type="entry name" value="PEROXIDASE"/>
</dbReference>
<keyword evidence="6 13" id="KW-0560">Oxidoreductase</keyword>
<evidence type="ECO:0000256" key="6">
    <source>
        <dbReference type="ARBA" id="ARBA00023002"/>
    </source>
</evidence>
<feature type="disulfide bond" evidence="12">
    <location>
        <begin position="60"/>
        <end position="146"/>
    </location>
</feature>
<dbReference type="InterPro" id="IPR002016">
    <property type="entry name" value="Haem_peroxidase"/>
</dbReference>
<accession>A0A4S4KII9</accession>
<evidence type="ECO:0000259" key="14">
    <source>
        <dbReference type="PROSITE" id="PS50873"/>
    </source>
</evidence>
<dbReference type="GO" id="GO:0034599">
    <property type="term" value="P:cellular response to oxidative stress"/>
    <property type="evidence" value="ECO:0007669"/>
    <property type="project" value="InterPro"/>
</dbReference>
<dbReference type="GO" id="GO:0042744">
    <property type="term" value="P:hydrogen peroxide catabolic process"/>
    <property type="evidence" value="ECO:0007669"/>
    <property type="project" value="TreeGrafter"/>
</dbReference>
<keyword evidence="10 13" id="KW-0106">Calcium</keyword>
<dbReference type="EC" id="1.11.1.-" evidence="13"/>
<dbReference type="EMBL" id="SGPJ01000167">
    <property type="protein sequence ID" value="THG97447.1"/>
    <property type="molecule type" value="Genomic_DNA"/>
</dbReference>
<dbReference type="Pfam" id="PF00141">
    <property type="entry name" value="peroxidase"/>
    <property type="match status" value="1"/>
</dbReference>
<dbReference type="PANTHER" id="PTHR31356:SF66">
    <property type="entry name" value="CATALASE-PEROXIDASE"/>
    <property type="match status" value="1"/>
</dbReference>
<feature type="binding site" evidence="10">
    <location>
        <position position="96"/>
    </location>
    <ligand>
        <name>Ca(2+)</name>
        <dbReference type="ChEBI" id="CHEBI:29108"/>
        <label>1</label>
    </ligand>
</feature>
<dbReference type="GO" id="GO:0000302">
    <property type="term" value="P:response to reactive oxygen species"/>
    <property type="evidence" value="ECO:0007669"/>
    <property type="project" value="TreeGrafter"/>
</dbReference>
<evidence type="ECO:0000256" key="8">
    <source>
        <dbReference type="ARBA" id="ARBA00023180"/>
    </source>
</evidence>
<evidence type="ECO:0000256" key="13">
    <source>
        <dbReference type="RuleBase" id="RU363051"/>
    </source>
</evidence>
<comment type="similarity">
    <text evidence="1 13">Belongs to the peroxidase family. Ligninase subfamily.</text>
</comment>
<comment type="cofactor">
    <cofactor evidence="10 13">
        <name>Ca(2+)</name>
        <dbReference type="ChEBI" id="CHEBI:29108"/>
    </cofactor>
    <text evidence="10 13">Binds 2 calcium ions per subunit.</text>
</comment>
<feature type="binding site" evidence="10">
    <location>
        <position position="92"/>
    </location>
    <ligand>
        <name>Ca(2+)</name>
        <dbReference type="ChEBI" id="CHEBI:29108"/>
        <label>1</label>
    </ligand>
</feature>
<name>A0A4S4KII9_9APHY</name>
<keyword evidence="12" id="KW-1015">Disulfide bond</keyword>
<evidence type="ECO:0000256" key="1">
    <source>
        <dbReference type="ARBA" id="ARBA00006089"/>
    </source>
</evidence>
<dbReference type="Proteomes" id="UP000309038">
    <property type="component" value="Unassembled WGS sequence"/>
</dbReference>
<feature type="binding site" evidence="10">
    <location>
        <position position="220"/>
    </location>
    <ligand>
        <name>Ca(2+)</name>
        <dbReference type="ChEBI" id="CHEBI:29108"/>
        <label>2</label>
    </ligand>
</feature>
<evidence type="ECO:0000256" key="7">
    <source>
        <dbReference type="ARBA" id="ARBA00023004"/>
    </source>
</evidence>
<feature type="binding site" evidence="10">
    <location>
        <position position="74"/>
    </location>
    <ligand>
        <name>Ca(2+)</name>
        <dbReference type="ChEBI" id="CHEBI:29108"/>
        <label>1</label>
    </ligand>
</feature>
<evidence type="ECO:0000313" key="15">
    <source>
        <dbReference type="EMBL" id="THG97447.1"/>
    </source>
</evidence>
<feature type="binding site" evidence="10">
    <location>
        <position position="94"/>
    </location>
    <ligand>
        <name>Ca(2+)</name>
        <dbReference type="ChEBI" id="CHEBI:29108"/>
        <label>1</label>
    </ligand>
</feature>
<dbReference type="SUPFAM" id="SSF48113">
    <property type="entry name" value="Heme-dependent peroxidases"/>
    <property type="match status" value="1"/>
</dbReference>
<comment type="caution">
    <text evidence="15">The sequence shown here is derived from an EMBL/GenBank/DDBJ whole genome shotgun (WGS) entry which is preliminary data.</text>
</comment>
<evidence type="ECO:0000256" key="12">
    <source>
        <dbReference type="PIRSR" id="PIRSR601621-4"/>
    </source>
</evidence>
<dbReference type="InterPro" id="IPR044831">
    <property type="entry name" value="Ccp1-like"/>
</dbReference>
<keyword evidence="16" id="KW-1185">Reference proteome</keyword>
<keyword evidence="7 10" id="KW-0408">Iron</keyword>
<evidence type="ECO:0000256" key="5">
    <source>
        <dbReference type="ARBA" id="ARBA00022729"/>
    </source>
</evidence>
<evidence type="ECO:0000256" key="11">
    <source>
        <dbReference type="PIRSR" id="PIRSR601621-3"/>
    </source>
</evidence>
<keyword evidence="5 13" id="KW-0732">Signal</keyword>
<dbReference type="InterPro" id="IPR010255">
    <property type="entry name" value="Haem_peroxidase_sf"/>
</dbReference>
<feature type="chain" id="PRO_5021007975" description="Peroxidase" evidence="13">
    <location>
        <begin position="22"/>
        <end position="363"/>
    </location>
</feature>
<dbReference type="PANTHER" id="PTHR31356">
    <property type="entry name" value="THYLAKOID LUMENAL 29 KDA PROTEIN, CHLOROPLASTIC-RELATED"/>
    <property type="match status" value="1"/>
</dbReference>
<dbReference type="Gene3D" id="1.10.520.10">
    <property type="match status" value="1"/>
</dbReference>
<dbReference type="Gene3D" id="1.10.420.10">
    <property type="entry name" value="Peroxidase, domain 2"/>
    <property type="match status" value="1"/>
</dbReference>
<gene>
    <name evidence="15" type="ORF">EW026_g4554</name>
</gene>
<dbReference type="AlphaFoldDB" id="A0A4S4KII9"/>
<sequence length="363" mass="38565">MAFKQLLAIVTLALAAAVAKGALTRRVACPDGVNTATNAACCALFAVRDDLNNNLFNNECGDEAHESFRLTFHDAIAISPALEAAGKFGGGGADGSIAIFSETETQFQANIGLDEVVEAQRPFLRRSGMGVADFIQFAGAVAVSNCPGAPQLNAFVGRTDATQPAPDGLVPEPFDSVDHILARFADAGDFDELETVWFLIAHSIAAQNDIDPTIPRTPFDSTPTLMDGQFFIETQLRGTAFPGERGIQGTAESPLRGEFRLASDKLLARDNRTACEWQSFGTDQAKLQNRFQFIFEAMGQLGTDPTTLIDCSEVLPVPPALPATAVPHFPAGKTINDVEAACAETPFPTLPTDPGPQTAVPRV</sequence>
<dbReference type="InterPro" id="IPR001621">
    <property type="entry name" value="Ligninase"/>
</dbReference>
<feature type="disulfide bond" evidence="12">
    <location>
        <begin position="41"/>
        <end position="311"/>
    </location>
</feature>
<evidence type="ECO:0000256" key="4">
    <source>
        <dbReference type="ARBA" id="ARBA00022723"/>
    </source>
</evidence>
<feature type="active site" description="Proton acceptor" evidence="9">
    <location>
        <position position="73"/>
    </location>
</feature>
<organism evidence="15 16">
    <name type="scientific">Hermanssonia centrifuga</name>
    <dbReference type="NCBI Taxonomy" id="98765"/>
    <lineage>
        <taxon>Eukaryota</taxon>
        <taxon>Fungi</taxon>
        <taxon>Dikarya</taxon>
        <taxon>Basidiomycota</taxon>
        <taxon>Agaricomycotina</taxon>
        <taxon>Agaricomycetes</taxon>
        <taxon>Polyporales</taxon>
        <taxon>Meruliaceae</taxon>
        <taxon>Hermanssonia</taxon>
    </lineage>
</organism>
<evidence type="ECO:0000313" key="16">
    <source>
        <dbReference type="Proteomes" id="UP000309038"/>
    </source>
</evidence>